<dbReference type="AlphaFoldDB" id="M4BJ04"/>
<dbReference type="EMBL" id="JH598306">
    <property type="status" value="NOT_ANNOTATED_CDS"/>
    <property type="molecule type" value="Genomic_DNA"/>
</dbReference>
<dbReference type="EnsemblProtists" id="HpaT806381">
    <property type="protein sequence ID" value="HpaP806381"/>
    <property type="gene ID" value="HpaG806381"/>
</dbReference>
<accession>M4BJ04</accession>
<dbReference type="HOGENOM" id="CLU_1558213_0_0_1"/>
<protein>
    <submittedName>
        <fullName evidence="1">Uncharacterized protein</fullName>
    </submittedName>
</protein>
<dbReference type="InParanoid" id="M4BJ04"/>
<dbReference type="Proteomes" id="UP000011713">
    <property type="component" value="Unassembled WGS sequence"/>
</dbReference>
<evidence type="ECO:0000313" key="2">
    <source>
        <dbReference type="Proteomes" id="UP000011713"/>
    </source>
</evidence>
<name>M4BJ04_HYAAE</name>
<sequence>MELLGSRAVVVRGREKRTTTFLVLATTKGTGVRCFYSARTGNGQVPEQRRQWRDVLRLKRDELNGDEGGIRLAGESPAILWQLLLLLRLWRWSIEKITGRWPSIGGRGWVEKEGAGRRIRTASVSQRLIRRAGDSLDDKRLSRTTDGSWRFGLLQLGPMSQIAGVVGDSGML</sequence>
<reference evidence="2" key="1">
    <citation type="journal article" date="2010" name="Science">
        <title>Signatures of adaptation to obligate biotrophy in the Hyaloperonospora arabidopsidis genome.</title>
        <authorList>
            <person name="Baxter L."/>
            <person name="Tripathy S."/>
            <person name="Ishaque N."/>
            <person name="Boot N."/>
            <person name="Cabral A."/>
            <person name="Kemen E."/>
            <person name="Thines M."/>
            <person name="Ah-Fong A."/>
            <person name="Anderson R."/>
            <person name="Badejoko W."/>
            <person name="Bittner-Eddy P."/>
            <person name="Boore J.L."/>
            <person name="Chibucos M.C."/>
            <person name="Coates M."/>
            <person name="Dehal P."/>
            <person name="Delehaunty K."/>
            <person name="Dong S."/>
            <person name="Downton P."/>
            <person name="Dumas B."/>
            <person name="Fabro G."/>
            <person name="Fronick C."/>
            <person name="Fuerstenberg S.I."/>
            <person name="Fulton L."/>
            <person name="Gaulin E."/>
            <person name="Govers F."/>
            <person name="Hughes L."/>
            <person name="Humphray S."/>
            <person name="Jiang R.H."/>
            <person name="Judelson H."/>
            <person name="Kamoun S."/>
            <person name="Kyung K."/>
            <person name="Meijer H."/>
            <person name="Minx P."/>
            <person name="Morris P."/>
            <person name="Nelson J."/>
            <person name="Phuntumart V."/>
            <person name="Qutob D."/>
            <person name="Rehmany A."/>
            <person name="Rougon-Cardoso A."/>
            <person name="Ryden P."/>
            <person name="Torto-Alalibo T."/>
            <person name="Studholme D."/>
            <person name="Wang Y."/>
            <person name="Win J."/>
            <person name="Wood J."/>
            <person name="Clifton S.W."/>
            <person name="Rogers J."/>
            <person name="Van den Ackerveken G."/>
            <person name="Jones J.D."/>
            <person name="McDowell J.M."/>
            <person name="Beynon J."/>
            <person name="Tyler B.M."/>
        </authorList>
    </citation>
    <scope>NUCLEOTIDE SEQUENCE [LARGE SCALE GENOMIC DNA]</scope>
    <source>
        <strain evidence="2">Emoy2</strain>
    </source>
</reference>
<keyword evidence="2" id="KW-1185">Reference proteome</keyword>
<dbReference type="VEuPathDB" id="FungiDB:HpaG806381"/>
<organism evidence="1 2">
    <name type="scientific">Hyaloperonospora arabidopsidis (strain Emoy2)</name>
    <name type="common">Downy mildew agent</name>
    <name type="synonym">Peronospora arabidopsidis</name>
    <dbReference type="NCBI Taxonomy" id="559515"/>
    <lineage>
        <taxon>Eukaryota</taxon>
        <taxon>Sar</taxon>
        <taxon>Stramenopiles</taxon>
        <taxon>Oomycota</taxon>
        <taxon>Peronosporomycetes</taxon>
        <taxon>Peronosporales</taxon>
        <taxon>Peronosporaceae</taxon>
        <taxon>Hyaloperonospora</taxon>
    </lineage>
</organism>
<reference evidence="1" key="2">
    <citation type="submission" date="2015-06" db="UniProtKB">
        <authorList>
            <consortium name="EnsemblProtists"/>
        </authorList>
    </citation>
    <scope>IDENTIFICATION</scope>
    <source>
        <strain evidence="1">Emoy2</strain>
    </source>
</reference>
<proteinExistence type="predicted"/>
<evidence type="ECO:0000313" key="1">
    <source>
        <dbReference type="EnsemblProtists" id="HpaP806381"/>
    </source>
</evidence>